<dbReference type="PANTHER" id="PTHR10953">
    <property type="entry name" value="UBIQUITIN-ACTIVATING ENZYME E1"/>
    <property type="match status" value="1"/>
</dbReference>
<dbReference type="SUPFAM" id="SSF69572">
    <property type="entry name" value="Activating enzymes of the ubiquitin-like proteins"/>
    <property type="match status" value="1"/>
</dbReference>
<dbReference type="PANTHER" id="PTHR10953:SF102">
    <property type="entry name" value="ADENYLYLTRANSFERASE AND SULFURTRANSFERASE MOCS3"/>
    <property type="match status" value="1"/>
</dbReference>
<accession>Q97A39</accession>
<protein>
    <submittedName>
        <fullName evidence="3">Molybdenum cofactor biosynthesis protein moeB</fullName>
    </submittedName>
</protein>
<sequence length="305" mass="34031">MLTGSFIFLRIAAFTTCYFQYSIKACPYKCQVAIYLSNGPILKAMLQDDYKYARQIALRVFNADDLKKIRNSVVSVIGVGGVGSLIADLFVRSGIKKLIIVDRDYVTSSNLYRQVLYDENDIGDSKAEAAKRRLSKVNSDVEIEARNETFDAGNAERIVSSSDLIMDGTDNLTSRLILNDAAVKNMKPWIMASAIETYGQVKAIIPEKTSCYRCYFSGEPFAQPTCAEVGVLSSLVTMVASIAWTLGIKVLTGKEVDGSLFNIDAWTQEIDRIAIDRMDDCECCVLKHFEYLSDRYKNIGLEFLP</sequence>
<dbReference type="eggNOG" id="arCOG01676">
    <property type="taxonomic scope" value="Archaea"/>
</dbReference>
<reference evidence="3 4" key="1">
    <citation type="journal article" date="1999" name="Proc. Jpn. Acad.">
        <title>Determination of the complete genomic DNA sequence of Thermoplasma volvanium GSS1.</title>
        <authorList>
            <person name="Kawashima T."/>
            <person name="Yamamoto Y."/>
            <person name="Aramaki H."/>
            <person name="Nunoshiba T."/>
            <person name="Kawamoto T."/>
            <person name="Watanabe K."/>
            <person name="Yamazaki M."/>
            <person name="Kanehori K."/>
            <person name="Amano N."/>
            <person name="Ohya Y."/>
            <person name="Makino K."/>
            <person name="Suzuki M."/>
        </authorList>
    </citation>
    <scope>NUCLEOTIDE SEQUENCE [LARGE SCALE GENOMIC DNA]</scope>
    <source>
        <strain evidence="4">ATCC 51530 / DSM 4299 / JCM 9571 / NBRC 15438 / GSS1</strain>
    </source>
</reference>
<dbReference type="GO" id="GO:0016779">
    <property type="term" value="F:nucleotidyltransferase activity"/>
    <property type="evidence" value="ECO:0007669"/>
    <property type="project" value="TreeGrafter"/>
</dbReference>
<name>Q97A39_THEVO</name>
<dbReference type="GO" id="GO:0008641">
    <property type="term" value="F:ubiquitin-like modifier activating enzyme activity"/>
    <property type="evidence" value="ECO:0007669"/>
    <property type="project" value="InterPro"/>
</dbReference>
<comment type="similarity">
    <text evidence="1">Belongs to the HesA/MoeB/ThiF family.</text>
</comment>
<feature type="domain" description="THIF-type NAD/FAD binding fold" evidence="2">
    <location>
        <begin position="52"/>
        <end position="282"/>
    </location>
</feature>
<dbReference type="InterPro" id="IPR035985">
    <property type="entry name" value="Ubiquitin-activating_enz"/>
</dbReference>
<dbReference type="InterPro" id="IPR000594">
    <property type="entry name" value="ThiF_NAD_FAD-bd"/>
</dbReference>
<dbReference type="AlphaFoldDB" id="Q97A39"/>
<evidence type="ECO:0000256" key="1">
    <source>
        <dbReference type="ARBA" id="ARBA00009919"/>
    </source>
</evidence>
<dbReference type="EMBL" id="BA000011">
    <property type="protein sequence ID" value="BAB60113.1"/>
    <property type="molecule type" value="Genomic_DNA"/>
</dbReference>
<dbReference type="PaxDb" id="273116-14325188"/>
<dbReference type="FunFam" id="3.40.50.720:FF:000080">
    <property type="entry name" value="Thiazole biosynthesis adenylyltransferase ThiF"/>
    <property type="match status" value="1"/>
</dbReference>
<evidence type="ECO:0000313" key="4">
    <source>
        <dbReference type="Proteomes" id="UP000001017"/>
    </source>
</evidence>
<dbReference type="GO" id="GO:0005829">
    <property type="term" value="C:cytosol"/>
    <property type="evidence" value="ECO:0007669"/>
    <property type="project" value="TreeGrafter"/>
</dbReference>
<dbReference type="PhylomeDB" id="Q97A39"/>
<organism evidence="3 4">
    <name type="scientific">Thermoplasma volcanium (strain ATCC 51530 / DSM 4299 / JCM 9571 / NBRC 15438 / GSS1)</name>
    <dbReference type="NCBI Taxonomy" id="273116"/>
    <lineage>
        <taxon>Archaea</taxon>
        <taxon>Methanobacteriati</taxon>
        <taxon>Thermoplasmatota</taxon>
        <taxon>Thermoplasmata</taxon>
        <taxon>Thermoplasmatales</taxon>
        <taxon>Thermoplasmataceae</taxon>
        <taxon>Thermoplasma</taxon>
    </lineage>
</organism>
<reference evidence="3 4" key="2">
    <citation type="journal article" date="2000" name="Proc. Natl. Acad. Sci. U.S.A.">
        <title>Archaeal adaptation to higher temperatures revealed by genomic sequence of Thermoplasma volcanium.</title>
        <authorList>
            <person name="Kawashima T."/>
            <person name="Amano N."/>
            <person name="Koike H."/>
            <person name="Makino S."/>
            <person name="Higuchi S."/>
            <person name="Kawashima-Ohya Y."/>
            <person name="Watanabe K."/>
            <person name="Yamazaki M."/>
            <person name="Kanehori K."/>
            <person name="Kawamoto T."/>
            <person name="Nunoshiba T."/>
            <person name="Yamamoto Y."/>
            <person name="Aramaki H."/>
            <person name="Makino K."/>
            <person name="Suzuki M."/>
        </authorList>
    </citation>
    <scope>NUCLEOTIDE SEQUENCE [LARGE SCALE GENOMIC DNA]</scope>
    <source>
        <strain evidence="4">ATCC 51530 / DSM 4299 / JCM 9571 / NBRC 15438 / GSS1</strain>
    </source>
</reference>
<proteinExistence type="inferred from homology"/>
<dbReference type="CDD" id="cd00757">
    <property type="entry name" value="ThiF_MoeB_HesA_family"/>
    <property type="match status" value="1"/>
</dbReference>
<dbReference type="Proteomes" id="UP000001017">
    <property type="component" value="Chromosome"/>
</dbReference>
<evidence type="ECO:0000259" key="2">
    <source>
        <dbReference type="Pfam" id="PF00899"/>
    </source>
</evidence>
<dbReference type="Pfam" id="PF00899">
    <property type="entry name" value="ThiF"/>
    <property type="match status" value="1"/>
</dbReference>
<gene>
    <name evidence="3" type="ORF">TVG0993767</name>
</gene>
<evidence type="ECO:0000313" key="3">
    <source>
        <dbReference type="EMBL" id="BAB60113.1"/>
    </source>
</evidence>
<dbReference type="GO" id="GO:0008146">
    <property type="term" value="F:sulfotransferase activity"/>
    <property type="evidence" value="ECO:0007669"/>
    <property type="project" value="TreeGrafter"/>
</dbReference>
<dbReference type="InterPro" id="IPR045886">
    <property type="entry name" value="ThiF/MoeB/HesA"/>
</dbReference>
<dbReference type="STRING" id="273116.gene:9381763"/>
<dbReference type="KEGG" id="tvo:TVG0993767"/>
<dbReference type="HOGENOM" id="CLU_013325_10_1_2"/>
<dbReference type="GO" id="GO:0004792">
    <property type="term" value="F:thiosulfate-cyanide sulfurtransferase activity"/>
    <property type="evidence" value="ECO:0007669"/>
    <property type="project" value="TreeGrafter"/>
</dbReference>
<dbReference type="Gene3D" id="3.40.50.720">
    <property type="entry name" value="NAD(P)-binding Rossmann-like Domain"/>
    <property type="match status" value="1"/>
</dbReference>
<keyword evidence="4" id="KW-1185">Reference proteome</keyword>